<sequence>MENQWEAWRGKLAPVITSKAEEWVIYGHDQVTEEDVWNTFIEKMRRKKDIPSNLRLHWVVAELFAVSANDYMTQLTVSAYRSDDWFSSKGSFSLKDL</sequence>
<dbReference type="AlphaFoldDB" id="A0A1H0BKN1"/>
<evidence type="ECO:0000313" key="1">
    <source>
        <dbReference type="EMBL" id="SDN46220.1"/>
    </source>
</evidence>
<dbReference type="RefSeq" id="WP_175444174.1">
    <property type="nucleotide sequence ID" value="NZ_FNIL01000001.1"/>
</dbReference>
<dbReference type="InterPro" id="IPR025716">
    <property type="entry name" value="Post-transcriptional_regulator"/>
</dbReference>
<dbReference type="Proteomes" id="UP000198778">
    <property type="component" value="Unassembled WGS sequence"/>
</dbReference>
<organism evidence="1 2">
    <name type="scientific">Alkalicoccus daliensis</name>
    <dbReference type="NCBI Taxonomy" id="745820"/>
    <lineage>
        <taxon>Bacteria</taxon>
        <taxon>Bacillati</taxon>
        <taxon>Bacillota</taxon>
        <taxon>Bacilli</taxon>
        <taxon>Bacillales</taxon>
        <taxon>Bacillaceae</taxon>
        <taxon>Alkalicoccus</taxon>
    </lineage>
</organism>
<proteinExistence type="predicted"/>
<reference evidence="2" key="1">
    <citation type="submission" date="2016-10" db="EMBL/GenBank/DDBJ databases">
        <authorList>
            <person name="Varghese N."/>
            <person name="Submissions S."/>
        </authorList>
    </citation>
    <scope>NUCLEOTIDE SEQUENCE [LARGE SCALE GENOMIC DNA]</scope>
    <source>
        <strain evidence="2">CGMCC 1.10369</strain>
    </source>
</reference>
<accession>A0A1H0BKN1</accession>
<dbReference type="Pfam" id="PF13797">
    <property type="entry name" value="Post_transc_reg"/>
    <property type="match status" value="1"/>
</dbReference>
<evidence type="ECO:0000313" key="2">
    <source>
        <dbReference type="Proteomes" id="UP000198778"/>
    </source>
</evidence>
<dbReference type="STRING" id="745820.SAMN04488053_101920"/>
<keyword evidence="2" id="KW-1185">Reference proteome</keyword>
<gene>
    <name evidence="1" type="ORF">SAMN04488053_101920</name>
</gene>
<protein>
    <submittedName>
        <fullName evidence="1">Post-transcriptional regulator</fullName>
    </submittedName>
</protein>
<name>A0A1H0BKN1_9BACI</name>
<dbReference type="EMBL" id="FNIL01000001">
    <property type="protein sequence ID" value="SDN46220.1"/>
    <property type="molecule type" value="Genomic_DNA"/>
</dbReference>